<name>A0A516X670_9ACTN</name>
<evidence type="ECO:0000313" key="2">
    <source>
        <dbReference type="EMBL" id="QDQ98568.1"/>
    </source>
</evidence>
<protein>
    <submittedName>
        <fullName evidence="2">Type I-E CRISPR-associated protein Cas5/CasD</fullName>
    </submittedName>
</protein>
<dbReference type="EMBL" id="CP041765">
    <property type="protein sequence ID" value="QDQ98568.1"/>
    <property type="molecule type" value="Genomic_DNA"/>
</dbReference>
<dbReference type="Gene3D" id="3.30.70.2660">
    <property type="match status" value="1"/>
</dbReference>
<gene>
    <name evidence="2" type="primary">cas5e</name>
    <name evidence="2" type="ORF">FO059_16115</name>
</gene>
<dbReference type="InterPro" id="IPR021124">
    <property type="entry name" value="CRISPR-assoc_prot_Cas5"/>
</dbReference>
<dbReference type="CDD" id="cd09756">
    <property type="entry name" value="Cas5_I-E"/>
    <property type="match status" value="1"/>
</dbReference>
<dbReference type="InterPro" id="IPR010147">
    <property type="entry name" value="CRISPR-assoc_prot_CasD"/>
</dbReference>
<dbReference type="InterPro" id="IPR013422">
    <property type="entry name" value="CRISPR-assoc_prot_Cas5_N"/>
</dbReference>
<dbReference type="RefSeq" id="WP_143909973.1">
    <property type="nucleotide sequence ID" value="NZ_CP041765.1"/>
</dbReference>
<dbReference type="OrthoDB" id="3189549at2"/>
<reference evidence="2 3" key="2">
    <citation type="submission" date="2019-07" db="EMBL/GenBank/DDBJ databases">
        <authorList>
            <person name="Huang Y."/>
        </authorList>
    </citation>
    <scope>NUCLEOTIDE SEQUENCE [LARGE SCALE GENOMIC DNA]</scope>
    <source>
        <strain evidence="2 3">HY188</strain>
    </source>
</reference>
<dbReference type="GO" id="GO:0043571">
    <property type="term" value="P:maintenance of CRISPR repeat elements"/>
    <property type="evidence" value="ECO:0007669"/>
    <property type="project" value="InterPro"/>
</dbReference>
<dbReference type="AlphaFoldDB" id="A0A516X670"/>
<dbReference type="Proteomes" id="UP000317344">
    <property type="component" value="Chromosome"/>
</dbReference>
<sequence>MTTLVIPLRGPMQAWGGSSRFSRRETGPVPTKSGIVGLLGAALGRRRTDPIEDLAQLRFGVRTDQQGSLERDFQTAKPHGEPHSKLSYRFYLADALFLAAVEGPDEVIGGLAGALQNPKFPLFLGRRSYPPAGPIRGEVVDTPMPELLRTHPWHAAEWYRRRQSRQVSLPIVRDPLPEEDKHEVVRDLPFSFDPRHREYGWREVHHERTDQFDNPLGRRAVHDPLALLGGA</sequence>
<proteinExistence type="predicted"/>
<dbReference type="NCBIfam" id="TIGR01868">
    <property type="entry name" value="casD_Cas5e"/>
    <property type="match status" value="1"/>
</dbReference>
<dbReference type="GO" id="GO:0003723">
    <property type="term" value="F:RNA binding"/>
    <property type="evidence" value="ECO:0007669"/>
    <property type="project" value="InterPro"/>
</dbReference>
<keyword evidence="3" id="KW-1185">Reference proteome</keyword>
<accession>A0A516X670</accession>
<dbReference type="KEGG" id="toy:FO059_16115"/>
<evidence type="ECO:0000256" key="1">
    <source>
        <dbReference type="ARBA" id="ARBA00023118"/>
    </source>
</evidence>
<keyword evidence="1" id="KW-0051">Antiviral defense</keyword>
<organism evidence="2 3">
    <name type="scientific">Tomitella fengzijianii</name>
    <dbReference type="NCBI Taxonomy" id="2597660"/>
    <lineage>
        <taxon>Bacteria</taxon>
        <taxon>Bacillati</taxon>
        <taxon>Actinomycetota</taxon>
        <taxon>Actinomycetes</taxon>
        <taxon>Mycobacteriales</taxon>
        <taxon>Tomitella</taxon>
    </lineage>
</organism>
<dbReference type="NCBIfam" id="TIGR02593">
    <property type="entry name" value="CRISPR_cas5"/>
    <property type="match status" value="1"/>
</dbReference>
<reference evidence="2 3" key="1">
    <citation type="submission" date="2019-07" db="EMBL/GenBank/DDBJ databases">
        <title>Tomitella cavernea sp. nov., an actinomycete isolated from soil.</title>
        <authorList>
            <person name="Cheng J."/>
        </authorList>
    </citation>
    <scope>NUCLEOTIDE SEQUENCE [LARGE SCALE GENOMIC DNA]</scope>
    <source>
        <strain evidence="2 3">HY188</strain>
    </source>
</reference>
<evidence type="ECO:0000313" key="3">
    <source>
        <dbReference type="Proteomes" id="UP000317344"/>
    </source>
</evidence>
<dbReference type="GO" id="GO:0051607">
    <property type="term" value="P:defense response to virus"/>
    <property type="evidence" value="ECO:0007669"/>
    <property type="project" value="UniProtKB-KW"/>
</dbReference>
<dbReference type="Pfam" id="PF09704">
    <property type="entry name" value="Cas_Cas5d"/>
    <property type="match status" value="1"/>
</dbReference>